<name>A0A1Q3E384_LENED</name>
<keyword evidence="2" id="KW-0548">Nucleotidyltransferase</keyword>
<gene>
    <name evidence="2" type="ORF">LENED_003300</name>
</gene>
<evidence type="ECO:0000313" key="3">
    <source>
        <dbReference type="Proteomes" id="UP000188533"/>
    </source>
</evidence>
<dbReference type="Proteomes" id="UP000188533">
    <property type="component" value="Unassembled WGS sequence"/>
</dbReference>
<feature type="compositionally biased region" description="Polar residues" evidence="1">
    <location>
        <begin position="302"/>
        <end position="311"/>
    </location>
</feature>
<evidence type="ECO:0000313" key="2">
    <source>
        <dbReference type="EMBL" id="GAW01690.1"/>
    </source>
</evidence>
<evidence type="ECO:0000256" key="1">
    <source>
        <dbReference type="SAM" id="MobiDB-lite"/>
    </source>
</evidence>
<feature type="compositionally biased region" description="Basic and acidic residues" evidence="1">
    <location>
        <begin position="83"/>
        <end position="94"/>
    </location>
</feature>
<feature type="region of interest" description="Disordered" evidence="1">
    <location>
        <begin position="287"/>
        <end position="316"/>
    </location>
</feature>
<keyword evidence="2" id="KW-0695">RNA-directed DNA polymerase</keyword>
<feature type="compositionally biased region" description="Polar residues" evidence="1">
    <location>
        <begin position="377"/>
        <end position="388"/>
    </location>
</feature>
<keyword evidence="2" id="KW-0808">Transferase</keyword>
<reference evidence="2 3" key="1">
    <citation type="submission" date="2016-08" db="EMBL/GenBank/DDBJ databases">
        <authorList>
            <consortium name="Lentinula edodes genome sequencing consortium"/>
            <person name="Sakamoto Y."/>
            <person name="Nakade K."/>
            <person name="Sato S."/>
            <person name="Yoshida Y."/>
            <person name="Miyazaki K."/>
            <person name="Natsume S."/>
            <person name="Konno N."/>
        </authorList>
    </citation>
    <scope>NUCLEOTIDE SEQUENCE [LARGE SCALE GENOMIC DNA]</scope>
    <source>
        <strain evidence="2 3">NBRC 111202</strain>
    </source>
</reference>
<accession>A0A1Q3E384</accession>
<dbReference type="PANTHER" id="PTHR33050">
    <property type="entry name" value="REVERSE TRANSCRIPTASE DOMAIN-CONTAINING PROTEIN"/>
    <property type="match status" value="1"/>
</dbReference>
<reference evidence="2 3" key="2">
    <citation type="submission" date="2017-02" db="EMBL/GenBank/DDBJ databases">
        <title>A genome survey and senescence transcriptome analysis in Lentinula edodes.</title>
        <authorList>
            <person name="Sakamoto Y."/>
            <person name="Nakade K."/>
            <person name="Sato S."/>
            <person name="Yoshida Y."/>
            <person name="Miyazaki K."/>
            <person name="Natsume S."/>
            <person name="Konno N."/>
        </authorList>
    </citation>
    <scope>NUCLEOTIDE SEQUENCE [LARGE SCALE GENOMIC DNA]</scope>
    <source>
        <strain evidence="2 3">NBRC 111202</strain>
    </source>
</reference>
<keyword evidence="3" id="KW-1185">Reference proteome</keyword>
<feature type="region of interest" description="Disordered" evidence="1">
    <location>
        <begin position="83"/>
        <end position="105"/>
    </location>
</feature>
<dbReference type="STRING" id="5353.A0A1Q3E384"/>
<dbReference type="AlphaFoldDB" id="A0A1Q3E384"/>
<sequence length="982" mass="111486">MDIGLKLKLNFKIDKENRKRREKSLEYQLGNAAEDASDIASFVTIDTKSLENVRKDQTIFERLKDFLTTDTLDFFRQRNEEEEGDRRIRTRDREEEAEEGARKKRKSGKVILVPRTAGLRVTTFDTLLFDTIDAFPTFPLFLFTNKNLDLINTHMPELKRAKISHLEGKPHVLEEMAKWVKEAGGAFRDEDLDFIQWSQAAKNFYQFECLRDEDLGKEAPRALFYVEHFAFFLNQQDSEDFFAYWLKVEIKLRKEHQSKLYAFDSDTYEREWTLVHAERISDTKYTTSSSALPPIQTLPPKMTSSSTNQKPFPTGNKERTAAPCCLGCAARGHKLDGHDDTKNGPFRWARNVKGLISTPAEAATRNTAARSVAAPPTTHSNGNVLSSPPLSREDLGDLLALPPLIFHDFADSIITRQALPGTSAEHVELYERIVTPYNANAFEHELKTNNLLDRHPLLVNILRNGAPLGEMPRLTKSVIIPNHTSVAKFPQVVKDYLAEEKSKGRMSGPFSLTEIESIMRGPIMSSPLIVAEQIQAPGIPTKYRVCRHLSKDGKDEDGNRFPSMNSFIAKDLFPTSFDTASKVAELISLAPPGTQACTIDITKFHRTIPLIPHHKPFLVAQDPDGGFWIDHCYCFGAASASSSAGMVSGAVIDIWRKKKIGPIPKYEDDLLAIRSPNASGTYDYNRDSMLKSIAPLNIPFHPPETKGDREFTFETTYTGFHWNLLLKRVSLPDEKRLKYLNRVRKFSDEFHGRKAPLVRVESIHGTLCHIAFIYANGRSHLPPISNFMASYRTEREEYEGRYPPSSVFTELNWWHDILHIPDFYRELRPRGPLLDLGIYVDASTDWGIGILLGDSWMAFCLADNWKIPGRDICWLETVAIELLTYILEAKGFHDIYILIHSDNQGTIGAMRKARSSNYWINMSVRRTCGVLGPLFIQTELEYVESALNPADPISRGILGPEDKKLPLLFQLPDELNNVITYV</sequence>
<organism evidence="2 3">
    <name type="scientific">Lentinula edodes</name>
    <name type="common">Shiitake mushroom</name>
    <name type="synonym">Lentinus edodes</name>
    <dbReference type="NCBI Taxonomy" id="5353"/>
    <lineage>
        <taxon>Eukaryota</taxon>
        <taxon>Fungi</taxon>
        <taxon>Dikarya</taxon>
        <taxon>Basidiomycota</taxon>
        <taxon>Agaricomycotina</taxon>
        <taxon>Agaricomycetes</taxon>
        <taxon>Agaricomycetidae</taxon>
        <taxon>Agaricales</taxon>
        <taxon>Marasmiineae</taxon>
        <taxon>Omphalotaceae</taxon>
        <taxon>Lentinula</taxon>
    </lineage>
</organism>
<dbReference type="InterPro" id="IPR052055">
    <property type="entry name" value="Hepadnavirus_pol/RT"/>
</dbReference>
<proteinExistence type="predicted"/>
<dbReference type="PANTHER" id="PTHR33050:SF7">
    <property type="entry name" value="RIBONUCLEASE H"/>
    <property type="match status" value="1"/>
</dbReference>
<comment type="caution">
    <text evidence="2">The sequence shown here is derived from an EMBL/GenBank/DDBJ whole genome shotgun (WGS) entry which is preliminary data.</text>
</comment>
<dbReference type="EMBL" id="BDGU01000070">
    <property type="protein sequence ID" value="GAW01690.1"/>
    <property type="molecule type" value="Genomic_DNA"/>
</dbReference>
<feature type="region of interest" description="Disordered" evidence="1">
    <location>
        <begin position="366"/>
        <end position="388"/>
    </location>
</feature>
<protein>
    <submittedName>
        <fullName evidence="2">Reverse transcriptase ribonuclease h</fullName>
    </submittedName>
</protein>
<dbReference type="GO" id="GO:0003964">
    <property type="term" value="F:RNA-directed DNA polymerase activity"/>
    <property type="evidence" value="ECO:0007669"/>
    <property type="project" value="UniProtKB-KW"/>
</dbReference>